<name>U6GKY4_EIMAC</name>
<reference evidence="1" key="1">
    <citation type="submission" date="2013-10" db="EMBL/GenBank/DDBJ databases">
        <title>Genomic analysis of the causative agents of coccidiosis in chickens.</title>
        <authorList>
            <person name="Reid A.J."/>
            <person name="Blake D."/>
            <person name="Billington K."/>
            <person name="Browne H."/>
            <person name="Dunn M."/>
            <person name="Hung S."/>
            <person name="Kawahara F."/>
            <person name="Miranda-Saavedra D."/>
            <person name="Mourier T."/>
            <person name="Nagra H."/>
            <person name="Otto T.D."/>
            <person name="Rawlings N."/>
            <person name="Sanchez A."/>
            <person name="Sanders M."/>
            <person name="Subramaniam C."/>
            <person name="Tay Y."/>
            <person name="Dear P."/>
            <person name="Doerig C."/>
            <person name="Gruber A."/>
            <person name="Parkinson J."/>
            <person name="Shirley M."/>
            <person name="Wan K.L."/>
            <person name="Berriman M."/>
            <person name="Tomley F."/>
            <person name="Pain A."/>
        </authorList>
    </citation>
    <scope>NUCLEOTIDE SEQUENCE [LARGE SCALE GENOMIC DNA]</scope>
    <source>
        <strain evidence="1">Houghton</strain>
    </source>
</reference>
<evidence type="ECO:0000313" key="1">
    <source>
        <dbReference type="EMBL" id="CDI80232.1"/>
    </source>
</evidence>
<gene>
    <name evidence="1" type="ORF">EAH_00050000</name>
</gene>
<accession>U6GKY4</accession>
<sequence length="38" mass="4436">IGELPLEFVQGGWQQLEEFLHLLFASKPLKRRCLLARV</sequence>
<organism evidence="1 2">
    <name type="scientific">Eimeria acervulina</name>
    <name type="common">Coccidian parasite</name>
    <dbReference type="NCBI Taxonomy" id="5801"/>
    <lineage>
        <taxon>Eukaryota</taxon>
        <taxon>Sar</taxon>
        <taxon>Alveolata</taxon>
        <taxon>Apicomplexa</taxon>
        <taxon>Conoidasida</taxon>
        <taxon>Coccidia</taxon>
        <taxon>Eucoccidiorida</taxon>
        <taxon>Eimeriorina</taxon>
        <taxon>Eimeriidae</taxon>
        <taxon>Eimeria</taxon>
    </lineage>
</organism>
<reference evidence="1" key="2">
    <citation type="submission" date="2013-10" db="EMBL/GenBank/DDBJ databases">
        <authorList>
            <person name="Aslett M."/>
        </authorList>
    </citation>
    <scope>NUCLEOTIDE SEQUENCE [LARGE SCALE GENOMIC DNA]</scope>
    <source>
        <strain evidence="1">Houghton</strain>
    </source>
</reference>
<proteinExistence type="predicted"/>
<evidence type="ECO:0000313" key="2">
    <source>
        <dbReference type="Proteomes" id="UP000018050"/>
    </source>
</evidence>
<protein>
    <submittedName>
        <fullName evidence="1">Uncharacterized protein</fullName>
    </submittedName>
</protein>
<feature type="non-terminal residue" evidence="1">
    <location>
        <position position="1"/>
    </location>
</feature>
<keyword evidence="2" id="KW-1185">Reference proteome</keyword>
<dbReference type="GeneID" id="25273070"/>
<dbReference type="RefSeq" id="XP_013249772.1">
    <property type="nucleotide sequence ID" value="XM_013394318.1"/>
</dbReference>
<dbReference type="VEuPathDB" id="ToxoDB:EAH_00050000"/>
<dbReference type="EMBL" id="HG671163">
    <property type="protein sequence ID" value="CDI80232.1"/>
    <property type="molecule type" value="Genomic_DNA"/>
</dbReference>
<dbReference type="AlphaFoldDB" id="U6GKY4"/>
<dbReference type="Proteomes" id="UP000018050">
    <property type="component" value="Unassembled WGS sequence"/>
</dbReference>